<dbReference type="GO" id="GO:0005829">
    <property type="term" value="C:cytosol"/>
    <property type="evidence" value="ECO:0007669"/>
    <property type="project" value="TreeGrafter"/>
</dbReference>
<evidence type="ECO:0000256" key="3">
    <source>
        <dbReference type="ARBA" id="ARBA00004763"/>
    </source>
</evidence>
<proteinExistence type="inferred from homology"/>
<comment type="cofactor">
    <cofactor evidence="2 12">
        <name>Mg(2+)</name>
        <dbReference type="ChEBI" id="CHEBI:18420"/>
    </cofactor>
</comment>
<evidence type="ECO:0000256" key="8">
    <source>
        <dbReference type="ARBA" id="ARBA00022723"/>
    </source>
</evidence>
<dbReference type="RefSeq" id="WP_018303048.1">
    <property type="nucleotide sequence ID" value="NZ_KB902289.1"/>
</dbReference>
<dbReference type="Pfam" id="PF00809">
    <property type="entry name" value="Pterin_bind"/>
    <property type="match status" value="1"/>
</dbReference>
<dbReference type="AlphaFoldDB" id="A0A0D0NLU1"/>
<evidence type="ECO:0000259" key="13">
    <source>
        <dbReference type="PROSITE" id="PS50972"/>
    </source>
</evidence>
<keyword evidence="7 12" id="KW-0808">Transferase</keyword>
<feature type="domain" description="Pterin-binding" evidence="13">
    <location>
        <begin position="63"/>
        <end position="317"/>
    </location>
</feature>
<evidence type="ECO:0000256" key="9">
    <source>
        <dbReference type="ARBA" id="ARBA00022842"/>
    </source>
</evidence>
<dbReference type="GO" id="GO:0004156">
    <property type="term" value="F:dihydropteroate synthase activity"/>
    <property type="evidence" value="ECO:0007669"/>
    <property type="project" value="UniProtKB-EC"/>
</dbReference>
<organism evidence="14 15">
    <name type="scientific">Wenxinia marina DSM 24838</name>
    <dbReference type="NCBI Taxonomy" id="1123501"/>
    <lineage>
        <taxon>Bacteria</taxon>
        <taxon>Pseudomonadati</taxon>
        <taxon>Pseudomonadota</taxon>
        <taxon>Alphaproteobacteria</taxon>
        <taxon>Rhodobacterales</taxon>
        <taxon>Roseobacteraceae</taxon>
        <taxon>Wenxinia</taxon>
    </lineage>
</organism>
<dbReference type="OrthoDB" id="9811744at2"/>
<dbReference type="GO" id="GO:0046872">
    <property type="term" value="F:metal ion binding"/>
    <property type="evidence" value="ECO:0007669"/>
    <property type="project" value="UniProtKB-KW"/>
</dbReference>
<gene>
    <name evidence="14" type="ORF">Wenmar_02296</name>
</gene>
<comment type="pathway">
    <text evidence="3 12">Cofactor biosynthesis; tetrahydrofolate biosynthesis; 7,8-dihydrofolate from 2-amino-4-hydroxy-6-hydroxymethyl-7,8-dihydropteridine diphosphate and 4-aminobenzoate: step 1/2.</text>
</comment>
<evidence type="ECO:0000313" key="14">
    <source>
        <dbReference type="EMBL" id="KIQ69225.1"/>
    </source>
</evidence>
<dbReference type="FunFam" id="3.20.20.20:FF:000006">
    <property type="entry name" value="Dihydropteroate synthase"/>
    <property type="match status" value="1"/>
</dbReference>
<evidence type="ECO:0000256" key="10">
    <source>
        <dbReference type="ARBA" id="ARBA00022909"/>
    </source>
</evidence>
<protein>
    <recommendedName>
        <fullName evidence="6 12">Dihydropteroate synthase</fullName>
        <shortName evidence="12">DHPS</shortName>
        <ecNumber evidence="5 12">2.5.1.15</ecNumber>
    </recommendedName>
    <alternativeName>
        <fullName evidence="11 12">Dihydropteroate pyrophosphorylase</fullName>
    </alternativeName>
</protein>
<dbReference type="CDD" id="cd00739">
    <property type="entry name" value="DHPS"/>
    <property type="match status" value="1"/>
</dbReference>
<keyword evidence="10 12" id="KW-0289">Folate biosynthesis</keyword>
<dbReference type="STRING" id="1123501.Wenmar_02296"/>
<reference evidence="14 15" key="1">
    <citation type="submission" date="2013-01" db="EMBL/GenBank/DDBJ databases">
        <authorList>
            <person name="Fiebig A."/>
            <person name="Goeker M."/>
            <person name="Klenk H.-P.P."/>
        </authorList>
    </citation>
    <scope>NUCLEOTIDE SEQUENCE [LARGE SCALE GENOMIC DNA]</scope>
    <source>
        <strain evidence="14 15">DSM 24838</strain>
    </source>
</reference>
<dbReference type="PANTHER" id="PTHR20941">
    <property type="entry name" value="FOLATE SYNTHESIS PROTEINS"/>
    <property type="match status" value="1"/>
</dbReference>
<keyword evidence="8 12" id="KW-0479">Metal-binding</keyword>
<dbReference type="PATRIC" id="fig|1123501.6.peg.2397"/>
<dbReference type="GO" id="GO:0046654">
    <property type="term" value="P:tetrahydrofolate biosynthetic process"/>
    <property type="evidence" value="ECO:0007669"/>
    <property type="project" value="UniProtKB-UniPathway"/>
</dbReference>
<dbReference type="SUPFAM" id="SSF51717">
    <property type="entry name" value="Dihydropteroate synthetase-like"/>
    <property type="match status" value="1"/>
</dbReference>
<evidence type="ECO:0000256" key="5">
    <source>
        <dbReference type="ARBA" id="ARBA00012458"/>
    </source>
</evidence>
<dbReference type="PROSITE" id="PS50972">
    <property type="entry name" value="PTERIN_BINDING"/>
    <property type="match status" value="1"/>
</dbReference>
<dbReference type="UniPathway" id="UPA00077">
    <property type="reaction ID" value="UER00156"/>
</dbReference>
<dbReference type="InterPro" id="IPR006390">
    <property type="entry name" value="DHP_synth_dom"/>
</dbReference>
<dbReference type="Proteomes" id="UP000035100">
    <property type="component" value="Unassembled WGS sequence"/>
</dbReference>
<evidence type="ECO:0000256" key="12">
    <source>
        <dbReference type="RuleBase" id="RU361205"/>
    </source>
</evidence>
<comment type="caution">
    <text evidence="14">The sequence shown here is derived from an EMBL/GenBank/DDBJ whole genome shotgun (WGS) entry which is preliminary data.</text>
</comment>
<keyword evidence="15" id="KW-1185">Reference proteome</keyword>
<evidence type="ECO:0000256" key="1">
    <source>
        <dbReference type="ARBA" id="ARBA00000012"/>
    </source>
</evidence>
<dbReference type="NCBIfam" id="TIGR01496">
    <property type="entry name" value="DHPS"/>
    <property type="match status" value="1"/>
</dbReference>
<accession>A0A0D0NLU1</accession>
<keyword evidence="9 12" id="KW-0460">Magnesium</keyword>
<dbReference type="InterPro" id="IPR011005">
    <property type="entry name" value="Dihydropteroate_synth-like_sf"/>
</dbReference>
<dbReference type="InterPro" id="IPR000489">
    <property type="entry name" value="Pterin-binding_dom"/>
</dbReference>
<comment type="catalytic activity">
    <reaction evidence="1">
        <text>(7,8-dihydropterin-6-yl)methyl diphosphate + 4-aminobenzoate = 7,8-dihydropteroate + diphosphate</text>
        <dbReference type="Rhea" id="RHEA:19949"/>
        <dbReference type="ChEBI" id="CHEBI:17836"/>
        <dbReference type="ChEBI" id="CHEBI:17839"/>
        <dbReference type="ChEBI" id="CHEBI:33019"/>
        <dbReference type="ChEBI" id="CHEBI:72950"/>
        <dbReference type="EC" id="2.5.1.15"/>
    </reaction>
</comment>
<evidence type="ECO:0000256" key="4">
    <source>
        <dbReference type="ARBA" id="ARBA00009503"/>
    </source>
</evidence>
<evidence type="ECO:0000256" key="2">
    <source>
        <dbReference type="ARBA" id="ARBA00001946"/>
    </source>
</evidence>
<name>A0A0D0NLU1_9RHOB</name>
<dbReference type="PANTHER" id="PTHR20941:SF1">
    <property type="entry name" value="FOLIC ACID SYNTHESIS PROTEIN FOL1"/>
    <property type="match status" value="1"/>
</dbReference>
<evidence type="ECO:0000313" key="15">
    <source>
        <dbReference type="Proteomes" id="UP000035100"/>
    </source>
</evidence>
<dbReference type="PROSITE" id="PS00792">
    <property type="entry name" value="DHPS_1"/>
    <property type="match status" value="1"/>
</dbReference>
<dbReference type="eggNOG" id="COG0294">
    <property type="taxonomic scope" value="Bacteria"/>
</dbReference>
<dbReference type="GO" id="GO:0046656">
    <property type="term" value="P:folic acid biosynthetic process"/>
    <property type="evidence" value="ECO:0007669"/>
    <property type="project" value="UniProtKB-KW"/>
</dbReference>
<comment type="similarity">
    <text evidence="4 12">Belongs to the DHPS family.</text>
</comment>
<dbReference type="InterPro" id="IPR045031">
    <property type="entry name" value="DHP_synth-like"/>
</dbReference>
<evidence type="ECO:0000256" key="6">
    <source>
        <dbReference type="ARBA" id="ARBA00016919"/>
    </source>
</evidence>
<dbReference type="Gene3D" id="3.20.20.20">
    <property type="entry name" value="Dihydropteroate synthase-like"/>
    <property type="match status" value="1"/>
</dbReference>
<evidence type="ECO:0000256" key="11">
    <source>
        <dbReference type="ARBA" id="ARBA00030193"/>
    </source>
</evidence>
<sequence length="330" mass="34525">MIPLAGSGPRPPAALPLAGSRLAWFDRVLDGETVTDAADLPAALRDRLFRQRPGLCGLTLDRPRIMGILNVTPDSFSDGGDLTAPAALIARARAMAAHADILDIGGESTRPGAAEVPEADEIARTVPAIRAIRAEGITTPISIDTRKARVAAAALAAGADMVNDVAAMTYDADMARVVAEHRVPVCLMHAKGDPATMQRDPTYADVVAEVADWLARRLDAADAAGIAAERVILDPGIGFGKTLQHNVSLLRHLAGYHALGPAILLGASRKRFIGTLGNAPEPRDRTAGSVAVALWGIAQGVQIVRVHDTMETRQAISLHEAVSGVGQDDA</sequence>
<dbReference type="EC" id="2.5.1.15" evidence="5 12"/>
<comment type="function">
    <text evidence="12">Catalyzes the condensation of para-aminobenzoate (pABA) with 6-hydroxymethyl-7,8-dihydropterin diphosphate (DHPt-PP) to form 7,8-dihydropteroate (H2Pte), the immediate precursor of folate derivatives.</text>
</comment>
<evidence type="ECO:0000256" key="7">
    <source>
        <dbReference type="ARBA" id="ARBA00022679"/>
    </source>
</evidence>
<dbReference type="EMBL" id="AONG01000010">
    <property type="protein sequence ID" value="KIQ69225.1"/>
    <property type="molecule type" value="Genomic_DNA"/>
</dbReference>